<gene>
    <name evidence="2" type="ORF">SAPINGB_P002976</name>
</gene>
<feature type="region of interest" description="Disordered" evidence="1">
    <location>
        <begin position="93"/>
        <end position="116"/>
    </location>
</feature>
<evidence type="ECO:0000256" key="1">
    <source>
        <dbReference type="SAM" id="MobiDB-lite"/>
    </source>
</evidence>
<dbReference type="AlphaFoldDB" id="A0A5E8BKH6"/>
<reference evidence="2 3" key="1">
    <citation type="submission" date="2019-09" db="EMBL/GenBank/DDBJ databases">
        <authorList>
            <person name="Brejova B."/>
        </authorList>
    </citation>
    <scope>NUCLEOTIDE SEQUENCE [LARGE SCALE GENOMIC DNA]</scope>
</reference>
<proteinExistence type="predicted"/>
<dbReference type="GeneID" id="43581794"/>
<name>A0A5E8BKH6_9ASCO</name>
<accession>A0A5E8BKH6</accession>
<organism evidence="2 3">
    <name type="scientific">Magnusiomyces paraingens</name>
    <dbReference type="NCBI Taxonomy" id="2606893"/>
    <lineage>
        <taxon>Eukaryota</taxon>
        <taxon>Fungi</taxon>
        <taxon>Dikarya</taxon>
        <taxon>Ascomycota</taxon>
        <taxon>Saccharomycotina</taxon>
        <taxon>Dipodascomycetes</taxon>
        <taxon>Dipodascales</taxon>
        <taxon>Dipodascaceae</taxon>
        <taxon>Magnusiomyces</taxon>
    </lineage>
</organism>
<keyword evidence="3" id="KW-1185">Reference proteome</keyword>
<dbReference type="Proteomes" id="UP000398389">
    <property type="component" value="Unassembled WGS sequence"/>
</dbReference>
<sequence length="116" mass="12812">MLSFQNMCRKCIQLRLRPFRSKAGPVRSTDCKEYVLPPCVESGYGILCKFDETGGLGAETVIAIDRAAATAAAVAGSDEGKLTICDREEDEDELEKLEDREELPELDAVLDDTLER</sequence>
<evidence type="ECO:0000313" key="2">
    <source>
        <dbReference type="EMBL" id="VVT51077.1"/>
    </source>
</evidence>
<protein>
    <submittedName>
        <fullName evidence="2">Uncharacterized protein</fullName>
    </submittedName>
</protein>
<evidence type="ECO:0000313" key="3">
    <source>
        <dbReference type="Proteomes" id="UP000398389"/>
    </source>
</evidence>
<dbReference type="EMBL" id="CABVLU010000002">
    <property type="protein sequence ID" value="VVT51077.1"/>
    <property type="molecule type" value="Genomic_DNA"/>
</dbReference>
<dbReference type="RefSeq" id="XP_031853585.1">
    <property type="nucleotide sequence ID" value="XM_031997694.1"/>
</dbReference>